<dbReference type="InterPro" id="IPR041173">
    <property type="entry name" value="LodA_C"/>
</dbReference>
<evidence type="ECO:0000313" key="4">
    <source>
        <dbReference type="Proteomes" id="UP001206483"/>
    </source>
</evidence>
<evidence type="ECO:0000259" key="2">
    <source>
        <dbReference type="Pfam" id="PF18417"/>
    </source>
</evidence>
<dbReference type="Pfam" id="PF17990">
    <property type="entry name" value="LodA_N"/>
    <property type="match status" value="1"/>
</dbReference>
<dbReference type="EMBL" id="JAMZDX010000007">
    <property type="protein sequence ID" value="MCP2313634.1"/>
    <property type="molecule type" value="Genomic_DNA"/>
</dbReference>
<name>A0ABT1J941_9ACTN</name>
<dbReference type="CDD" id="cd14731">
    <property type="entry name" value="LodA_like_1"/>
    <property type="match status" value="1"/>
</dbReference>
<dbReference type="RefSeq" id="WP_253803680.1">
    <property type="nucleotide sequence ID" value="NZ_BAAAUB010000017.1"/>
</dbReference>
<evidence type="ECO:0000259" key="1">
    <source>
        <dbReference type="Pfam" id="PF17990"/>
    </source>
</evidence>
<comment type="caution">
    <text evidence="3">The sequence shown here is derived from an EMBL/GenBank/DDBJ whole genome shotgun (WGS) entry which is preliminary data.</text>
</comment>
<dbReference type="InterPro" id="IPR033798">
    <property type="entry name" value="LodA-like"/>
</dbReference>
<gene>
    <name evidence="3" type="ORF">FHR36_006833</name>
</gene>
<protein>
    <recommendedName>
        <fullName evidence="5">L-lysine 6-oxidase</fullName>
    </recommendedName>
</protein>
<evidence type="ECO:0000313" key="3">
    <source>
        <dbReference type="EMBL" id="MCP2313634.1"/>
    </source>
</evidence>
<dbReference type="InterPro" id="IPR041168">
    <property type="entry name" value="LodA_N"/>
</dbReference>
<accession>A0ABT1J941</accession>
<organism evidence="3 4">
    <name type="scientific">Kitasatospora paracochleata</name>
    <dbReference type="NCBI Taxonomy" id="58354"/>
    <lineage>
        <taxon>Bacteria</taxon>
        <taxon>Bacillati</taxon>
        <taxon>Actinomycetota</taxon>
        <taxon>Actinomycetes</taxon>
        <taxon>Kitasatosporales</taxon>
        <taxon>Streptomycetaceae</taxon>
        <taxon>Kitasatospora</taxon>
    </lineage>
</organism>
<feature type="domain" description="L-Lysine epsilon oxidase N-terminal" evidence="1">
    <location>
        <begin position="11"/>
        <end position="226"/>
    </location>
</feature>
<feature type="domain" description="L-lysine epsilon oxidase C-terminal" evidence="2">
    <location>
        <begin position="350"/>
        <end position="496"/>
    </location>
</feature>
<dbReference type="Pfam" id="PF18417">
    <property type="entry name" value="LodA_C"/>
    <property type="match status" value="1"/>
</dbReference>
<sequence>MTDDIAYAKIHPAIGVARVGNSTLDDGWFLGPETPEPEPAPVGFYKDDSGAIKRQAARFRIYGYDSSGRVVRELKPAEAGVEVEWAVHVANRKSAWYNFDLALDIPDMVGKASARRNSKIDGEADRKRLVVDPGRKTLVPGSATQVEFSGGTFLGVDVPLGRMHTDEDGRLVVLGGRGTSGAPGGEELHSFGNNDGWYDDTSDGPVTATLVLNGRPVEVAGAWVVVGPPNYAPDVKTPRTLWDLLHDVFRPQHPVPGPEEVSFERDIKPILHRFCELQWVNKGYATHHGFGGPEDFMAPALLDRLSSRAERNRELRRQVYTAIRDFERDGLSPQPWPWFYGDGMASKPKSQLQYMTLSDTQIEQLGKWAAGDFSTAPVPGFPRRLEDAPVADQPGLLDRAALDFCLADAFHPGCEVTWPIRHTTMYQEPFRILHRADDDPEPDYGPQLSAERALGADGPLHAQPPGGLTRWMAIPWQADTASCRSGYESNALPKARYDPHLPTFWPARVPNHVLTEDDFRIVDQKADGAGSEEERQDAFARRASWLRGLRGEYKEQLAQAVKEWHHFGIVETRRYTVGDGRFPEVVQVESVPGFPLEGVSPDRNLVTVHVPEATSLDITAYTGVLGDVAARTGYSAEEITIGYIDKLDPFGEESANGGGARSADGTA</sequence>
<evidence type="ECO:0008006" key="5">
    <source>
        <dbReference type="Google" id="ProtNLM"/>
    </source>
</evidence>
<keyword evidence="4" id="KW-1185">Reference proteome</keyword>
<reference evidence="3 4" key="1">
    <citation type="submission" date="2022-06" db="EMBL/GenBank/DDBJ databases">
        <title>Sequencing the genomes of 1000 actinobacteria strains.</title>
        <authorList>
            <person name="Klenk H.-P."/>
        </authorList>
    </citation>
    <scope>NUCLEOTIDE SEQUENCE [LARGE SCALE GENOMIC DNA]</scope>
    <source>
        <strain evidence="3 4">DSM 41656</strain>
    </source>
</reference>
<dbReference type="Proteomes" id="UP001206483">
    <property type="component" value="Unassembled WGS sequence"/>
</dbReference>
<proteinExistence type="predicted"/>